<dbReference type="Pfam" id="PF06609">
    <property type="entry name" value="TRI12"/>
    <property type="match status" value="1"/>
</dbReference>
<dbReference type="InterPro" id="IPR010573">
    <property type="entry name" value="MFS_Str1/Tri12-like"/>
</dbReference>
<evidence type="ECO:0000256" key="6">
    <source>
        <dbReference type="SAM" id="Phobius"/>
    </source>
</evidence>
<dbReference type="EMBL" id="KN847484">
    <property type="protein sequence ID" value="KIX00022.1"/>
    <property type="molecule type" value="Genomic_DNA"/>
</dbReference>
<dbReference type="PROSITE" id="PS50850">
    <property type="entry name" value="MFS"/>
    <property type="match status" value="1"/>
</dbReference>
<evidence type="ECO:0000259" key="7">
    <source>
        <dbReference type="PROSITE" id="PS50850"/>
    </source>
</evidence>
<keyword evidence="4 6" id="KW-1133">Transmembrane helix</keyword>
<dbReference type="InterPro" id="IPR036259">
    <property type="entry name" value="MFS_trans_sf"/>
</dbReference>
<keyword evidence="5 6" id="KW-0472">Membrane</keyword>
<dbReference type="HOGENOM" id="CLU_1225364_0_0_1"/>
<feature type="transmembrane region" description="Helical" evidence="6">
    <location>
        <begin position="88"/>
        <end position="106"/>
    </location>
</feature>
<feature type="transmembrane region" description="Helical" evidence="6">
    <location>
        <begin position="118"/>
        <end position="137"/>
    </location>
</feature>
<dbReference type="GO" id="GO:0005886">
    <property type="term" value="C:plasma membrane"/>
    <property type="evidence" value="ECO:0007669"/>
    <property type="project" value="TreeGrafter"/>
</dbReference>
<feature type="transmembrane region" description="Helical" evidence="6">
    <location>
        <begin position="49"/>
        <end position="68"/>
    </location>
</feature>
<evidence type="ECO:0000256" key="1">
    <source>
        <dbReference type="ARBA" id="ARBA00004141"/>
    </source>
</evidence>
<dbReference type="GeneID" id="25299020"/>
<evidence type="ECO:0000313" key="8">
    <source>
        <dbReference type="EMBL" id="KIX00022.1"/>
    </source>
</evidence>
<feature type="transmembrane region" description="Helical" evidence="6">
    <location>
        <begin position="175"/>
        <end position="198"/>
    </location>
</feature>
<reference evidence="8 9" key="1">
    <citation type="submission" date="2015-01" db="EMBL/GenBank/DDBJ databases">
        <title>The Genome Sequence of Rhinocladiella mackenzie CBS 650.93.</title>
        <authorList>
            <consortium name="The Broad Institute Genomics Platform"/>
            <person name="Cuomo C."/>
            <person name="de Hoog S."/>
            <person name="Gorbushina A."/>
            <person name="Stielow B."/>
            <person name="Teixiera M."/>
            <person name="Abouelleil A."/>
            <person name="Chapman S.B."/>
            <person name="Priest M."/>
            <person name="Young S.K."/>
            <person name="Wortman J."/>
            <person name="Nusbaum C."/>
            <person name="Birren B."/>
        </authorList>
    </citation>
    <scope>NUCLEOTIDE SEQUENCE [LARGE SCALE GENOMIC DNA]</scope>
    <source>
        <strain evidence="8 9">CBS 650.93</strain>
    </source>
</reference>
<dbReference type="GO" id="GO:0022857">
    <property type="term" value="F:transmembrane transporter activity"/>
    <property type="evidence" value="ECO:0007669"/>
    <property type="project" value="InterPro"/>
</dbReference>
<protein>
    <recommendedName>
        <fullName evidence="7">Major facilitator superfamily (MFS) profile domain-containing protein</fullName>
    </recommendedName>
</protein>
<dbReference type="PROSITE" id="PS00216">
    <property type="entry name" value="SUGAR_TRANSPORT_1"/>
    <property type="match status" value="1"/>
</dbReference>
<dbReference type="InterPro" id="IPR020846">
    <property type="entry name" value="MFS_dom"/>
</dbReference>
<dbReference type="PANTHER" id="PTHR23501">
    <property type="entry name" value="MAJOR FACILITATOR SUPERFAMILY"/>
    <property type="match status" value="1"/>
</dbReference>
<name>A0A0D2FD84_9EURO</name>
<proteinExistence type="predicted"/>
<gene>
    <name evidence="8" type="ORF">Z518_10949</name>
</gene>
<keyword evidence="2" id="KW-0813">Transport</keyword>
<feature type="transmembrane region" description="Helical" evidence="6">
    <location>
        <begin position="143"/>
        <end position="163"/>
    </location>
</feature>
<dbReference type="OrthoDB" id="4139357at2759"/>
<feature type="domain" description="Major facilitator superfamily (MFS) profile" evidence="7">
    <location>
        <begin position="44"/>
        <end position="226"/>
    </location>
</feature>
<feature type="transmembrane region" description="Helical" evidence="6">
    <location>
        <begin position="204"/>
        <end position="225"/>
    </location>
</feature>
<dbReference type="VEuPathDB" id="FungiDB:Z518_10949"/>
<dbReference type="RefSeq" id="XP_013266912.1">
    <property type="nucleotide sequence ID" value="XM_013411458.1"/>
</dbReference>
<evidence type="ECO:0000256" key="2">
    <source>
        <dbReference type="ARBA" id="ARBA00022448"/>
    </source>
</evidence>
<dbReference type="PANTHER" id="PTHR23501:SF109">
    <property type="entry name" value="MAJOR FACILITATOR SUPERFAMILY (MFS) PROFILE DOMAIN-CONTAINING PROTEIN-RELATED"/>
    <property type="match status" value="1"/>
</dbReference>
<keyword evidence="3 6" id="KW-0812">Transmembrane</keyword>
<dbReference type="AlphaFoldDB" id="A0A0D2FD84"/>
<organism evidence="8 9">
    <name type="scientific">Rhinocladiella mackenziei CBS 650.93</name>
    <dbReference type="NCBI Taxonomy" id="1442369"/>
    <lineage>
        <taxon>Eukaryota</taxon>
        <taxon>Fungi</taxon>
        <taxon>Dikarya</taxon>
        <taxon>Ascomycota</taxon>
        <taxon>Pezizomycotina</taxon>
        <taxon>Eurotiomycetes</taxon>
        <taxon>Chaetothyriomycetidae</taxon>
        <taxon>Chaetothyriales</taxon>
        <taxon>Herpotrichiellaceae</taxon>
        <taxon>Rhinocladiella</taxon>
    </lineage>
</organism>
<dbReference type="Proteomes" id="UP000053617">
    <property type="component" value="Unassembled WGS sequence"/>
</dbReference>
<dbReference type="SUPFAM" id="SSF103473">
    <property type="entry name" value="MFS general substrate transporter"/>
    <property type="match status" value="1"/>
</dbReference>
<comment type="subcellular location">
    <subcellularLocation>
        <location evidence="1">Membrane</location>
        <topology evidence="1">Multi-pass membrane protein</topology>
    </subcellularLocation>
</comment>
<evidence type="ECO:0000256" key="4">
    <source>
        <dbReference type="ARBA" id="ARBA00022989"/>
    </source>
</evidence>
<evidence type="ECO:0000256" key="3">
    <source>
        <dbReference type="ARBA" id="ARBA00022692"/>
    </source>
</evidence>
<keyword evidence="9" id="KW-1185">Reference proteome</keyword>
<dbReference type="Gene3D" id="1.20.1250.20">
    <property type="entry name" value="MFS general substrate transporter like domains"/>
    <property type="match status" value="1"/>
</dbReference>
<accession>A0A0D2FD84</accession>
<evidence type="ECO:0000256" key="5">
    <source>
        <dbReference type="ARBA" id="ARBA00023136"/>
    </source>
</evidence>
<evidence type="ECO:0000313" key="9">
    <source>
        <dbReference type="Proteomes" id="UP000053617"/>
    </source>
</evidence>
<dbReference type="InterPro" id="IPR005829">
    <property type="entry name" value="Sugar_transporter_CS"/>
</dbReference>
<sequence>MEKPTSQTQDLAEVDRSADEATGRARFDVETGFVTDADSLPASYFRSKFFVGSFCALGTGLVAGTGAFGYPAPVLSYINQDIGPDPNYIWISYVYNTCLAVTLPVLGQLSDIFGRRYFFVGGAVLGIMGSIVCSRAQSIPVLIGGNVLLGLASATQLSYHYVLGELVPTKHRYKAVGTLYMCSYAGSGFSPVIASAFLLRYPSVGWRGLYYLLLAFNTLSCMLGGP</sequence>